<protein>
    <submittedName>
        <fullName evidence="1">Uncharacterized protein</fullName>
    </submittedName>
</protein>
<dbReference type="OrthoDB" id="5595695at2759"/>
<proteinExistence type="predicted"/>
<sequence>MPQLTRIPSDIWHRIFLYLAESVGTSGPPSTIIPMVLVNRWMHSILCICSAGNSHLYANIFDDYFDSRSPRLRLGYSRTTSSARAAELINRFSSMARIRQGDIHYDGNLITQDVFRCFFMLLESDWKNAKLLMGYARLRDFTYRLAVSQFGDNDDDSHLQSDALRACLLWVLWMISSNGSLIFEDEPLAIRLQDGVLPYAISAWLFNDYPPLRNPYPSDVGTYSESRTTTGSQSFYSIPMFSHLVTFVIPPISPVAILSFCARADACLLRYSHNADPSNSHPGNESIDRARRMLSSSVAGLEEFSSHTSSHADPSYRPSNQFQDDWARLQCTFQTSGGPSETGSSAINTRRLITLLSGIWEGRIEHPNYSQYMALRDSQRPSPSAYESLFMTSLPLLFQLTIFYSSSAEESLRLNLEGDGILNAWFPPDYEVEINYMRSGELRIWDRAENKMARYSPFVPELASGFLGLAEDEKIDDVIIIGNSTAHDTRYIGRVRLSDGLIVLLRDPIQTGRELLRGYIHHSDVFVGRWRTAASPADADNWEGPFVLGHRDELPRTS</sequence>
<organism evidence="1 2">
    <name type="scientific">Sphaerobolus stellatus (strain SS14)</name>
    <dbReference type="NCBI Taxonomy" id="990650"/>
    <lineage>
        <taxon>Eukaryota</taxon>
        <taxon>Fungi</taxon>
        <taxon>Dikarya</taxon>
        <taxon>Basidiomycota</taxon>
        <taxon>Agaricomycotina</taxon>
        <taxon>Agaricomycetes</taxon>
        <taxon>Phallomycetidae</taxon>
        <taxon>Geastrales</taxon>
        <taxon>Sphaerobolaceae</taxon>
        <taxon>Sphaerobolus</taxon>
    </lineage>
</organism>
<dbReference type="Proteomes" id="UP000054279">
    <property type="component" value="Unassembled WGS sequence"/>
</dbReference>
<dbReference type="EMBL" id="KN837207">
    <property type="protein sequence ID" value="KIJ33851.1"/>
    <property type="molecule type" value="Genomic_DNA"/>
</dbReference>
<evidence type="ECO:0000313" key="2">
    <source>
        <dbReference type="Proteomes" id="UP000054279"/>
    </source>
</evidence>
<dbReference type="AlphaFoldDB" id="A0A0C9V988"/>
<name>A0A0C9V988_SPHS4</name>
<gene>
    <name evidence="1" type="ORF">M422DRAFT_70330</name>
</gene>
<accession>A0A0C9V988</accession>
<dbReference type="HOGENOM" id="CLU_011151_1_0_1"/>
<evidence type="ECO:0000313" key="1">
    <source>
        <dbReference type="EMBL" id="KIJ33851.1"/>
    </source>
</evidence>
<keyword evidence="2" id="KW-1185">Reference proteome</keyword>
<reference evidence="1 2" key="1">
    <citation type="submission" date="2014-06" db="EMBL/GenBank/DDBJ databases">
        <title>Evolutionary Origins and Diversification of the Mycorrhizal Mutualists.</title>
        <authorList>
            <consortium name="DOE Joint Genome Institute"/>
            <consortium name="Mycorrhizal Genomics Consortium"/>
            <person name="Kohler A."/>
            <person name="Kuo A."/>
            <person name="Nagy L.G."/>
            <person name="Floudas D."/>
            <person name="Copeland A."/>
            <person name="Barry K.W."/>
            <person name="Cichocki N."/>
            <person name="Veneault-Fourrey C."/>
            <person name="LaButti K."/>
            <person name="Lindquist E.A."/>
            <person name="Lipzen A."/>
            <person name="Lundell T."/>
            <person name="Morin E."/>
            <person name="Murat C."/>
            <person name="Riley R."/>
            <person name="Ohm R."/>
            <person name="Sun H."/>
            <person name="Tunlid A."/>
            <person name="Henrissat B."/>
            <person name="Grigoriev I.V."/>
            <person name="Hibbett D.S."/>
            <person name="Martin F."/>
        </authorList>
    </citation>
    <scope>NUCLEOTIDE SEQUENCE [LARGE SCALE GENOMIC DNA]</scope>
    <source>
        <strain evidence="1 2">SS14</strain>
    </source>
</reference>